<proteinExistence type="predicted"/>
<evidence type="ECO:0000313" key="2">
    <source>
        <dbReference type="EMBL" id="KAK9923317.1"/>
    </source>
</evidence>
<evidence type="ECO:0000313" key="3">
    <source>
        <dbReference type="Proteomes" id="UP001457282"/>
    </source>
</evidence>
<sequence>MGDGGRNKEKAAVSCFARRRRRRRRRETARLMTRWLGRVEVLGNGFEGWRFGRCDEVMEWRTPKEKGNRKDGGKKRHGLAWNCDL</sequence>
<keyword evidence="3" id="KW-1185">Reference proteome</keyword>
<comment type="caution">
    <text evidence="2">The sequence shown here is derived from an EMBL/GenBank/DDBJ whole genome shotgun (WGS) entry which is preliminary data.</text>
</comment>
<gene>
    <name evidence="2" type="ORF">M0R45_031743</name>
</gene>
<dbReference type="EMBL" id="JBEDUW010000006">
    <property type="protein sequence ID" value="KAK9923317.1"/>
    <property type="molecule type" value="Genomic_DNA"/>
</dbReference>
<dbReference type="AlphaFoldDB" id="A0AAW1WF15"/>
<feature type="region of interest" description="Disordered" evidence="1">
    <location>
        <begin position="1"/>
        <end position="23"/>
    </location>
</feature>
<dbReference type="Proteomes" id="UP001457282">
    <property type="component" value="Unassembled WGS sequence"/>
</dbReference>
<feature type="compositionally biased region" description="Basic and acidic residues" evidence="1">
    <location>
        <begin position="1"/>
        <end position="11"/>
    </location>
</feature>
<accession>A0AAW1WF15</accession>
<name>A0AAW1WF15_RUBAR</name>
<protein>
    <submittedName>
        <fullName evidence="2">Uncharacterized protein</fullName>
    </submittedName>
</protein>
<organism evidence="2 3">
    <name type="scientific">Rubus argutus</name>
    <name type="common">Southern blackberry</name>
    <dbReference type="NCBI Taxonomy" id="59490"/>
    <lineage>
        <taxon>Eukaryota</taxon>
        <taxon>Viridiplantae</taxon>
        <taxon>Streptophyta</taxon>
        <taxon>Embryophyta</taxon>
        <taxon>Tracheophyta</taxon>
        <taxon>Spermatophyta</taxon>
        <taxon>Magnoliopsida</taxon>
        <taxon>eudicotyledons</taxon>
        <taxon>Gunneridae</taxon>
        <taxon>Pentapetalae</taxon>
        <taxon>rosids</taxon>
        <taxon>fabids</taxon>
        <taxon>Rosales</taxon>
        <taxon>Rosaceae</taxon>
        <taxon>Rosoideae</taxon>
        <taxon>Rosoideae incertae sedis</taxon>
        <taxon>Rubus</taxon>
    </lineage>
</organism>
<reference evidence="2 3" key="1">
    <citation type="journal article" date="2023" name="G3 (Bethesda)">
        <title>A chromosome-length genome assembly and annotation of blackberry (Rubus argutus, cv. 'Hillquist').</title>
        <authorList>
            <person name="Bruna T."/>
            <person name="Aryal R."/>
            <person name="Dudchenko O."/>
            <person name="Sargent D.J."/>
            <person name="Mead D."/>
            <person name="Buti M."/>
            <person name="Cavallini A."/>
            <person name="Hytonen T."/>
            <person name="Andres J."/>
            <person name="Pham M."/>
            <person name="Weisz D."/>
            <person name="Mascagni F."/>
            <person name="Usai G."/>
            <person name="Natali L."/>
            <person name="Bassil N."/>
            <person name="Fernandez G.E."/>
            <person name="Lomsadze A."/>
            <person name="Armour M."/>
            <person name="Olukolu B."/>
            <person name="Poorten T."/>
            <person name="Britton C."/>
            <person name="Davik J."/>
            <person name="Ashrafi H."/>
            <person name="Aiden E.L."/>
            <person name="Borodovsky M."/>
            <person name="Worthington M."/>
        </authorList>
    </citation>
    <scope>NUCLEOTIDE SEQUENCE [LARGE SCALE GENOMIC DNA]</scope>
    <source>
        <strain evidence="2">PI 553951</strain>
    </source>
</reference>
<evidence type="ECO:0000256" key="1">
    <source>
        <dbReference type="SAM" id="MobiDB-lite"/>
    </source>
</evidence>